<evidence type="ECO:0000256" key="5">
    <source>
        <dbReference type="ARBA" id="ARBA00022833"/>
    </source>
</evidence>
<evidence type="ECO:0000256" key="4">
    <source>
        <dbReference type="ARBA" id="ARBA00022771"/>
    </source>
</evidence>
<dbReference type="Pfam" id="PF13639">
    <property type="entry name" value="zf-RING_2"/>
    <property type="match status" value="1"/>
</dbReference>
<gene>
    <name evidence="10" type="ORF">TetV_548</name>
</gene>
<dbReference type="PROSITE" id="PS50089">
    <property type="entry name" value="ZF_RING_2"/>
    <property type="match status" value="1"/>
</dbReference>
<reference evidence="10" key="1">
    <citation type="journal article" date="2018" name="Virology">
        <title>A giant virus infecting green algae encodes key fermentation genes.</title>
        <authorList>
            <person name="Schvarcz C.R."/>
            <person name="Steward G.F."/>
        </authorList>
    </citation>
    <scope>NUCLEOTIDE SEQUENCE [LARGE SCALE GENOMIC DNA]</scope>
</reference>
<dbReference type="Proteomes" id="UP000244773">
    <property type="component" value="Segment"/>
</dbReference>
<keyword evidence="4 8" id="KW-0863">Zinc-finger</keyword>
<dbReference type="GO" id="GO:0016567">
    <property type="term" value="P:protein ubiquitination"/>
    <property type="evidence" value="ECO:0007669"/>
    <property type="project" value="UniProtKB-UniPathway"/>
</dbReference>
<dbReference type="Gene3D" id="3.30.40.10">
    <property type="entry name" value="Zinc/RING finger domain, C3HC4 (zinc finger)"/>
    <property type="match status" value="1"/>
</dbReference>
<dbReference type="PANTHER" id="PTHR46539:SF24">
    <property type="entry name" value="(WILD MALAYSIAN BANANA) HYPOTHETICAL PROTEIN"/>
    <property type="match status" value="1"/>
</dbReference>
<dbReference type="SMART" id="SM00184">
    <property type="entry name" value="RING"/>
    <property type="match status" value="1"/>
</dbReference>
<keyword evidence="11" id="KW-1185">Reference proteome</keyword>
<proteinExistence type="predicted"/>
<name>A0A2P0VP47_9VIRU</name>
<dbReference type="EMBL" id="KY322437">
    <property type="protein sequence ID" value="AUF82630.1"/>
    <property type="molecule type" value="Genomic_DNA"/>
</dbReference>
<organism evidence="10">
    <name type="scientific">Tetraselmis virus 1</name>
    <dbReference type="NCBI Taxonomy" id="2060617"/>
    <lineage>
        <taxon>Viruses</taxon>
        <taxon>Varidnaviria</taxon>
        <taxon>Bamfordvirae</taxon>
        <taxon>Nucleocytoviricota</taxon>
        <taxon>Megaviricetes</taxon>
        <taxon>Imitervirales</taxon>
        <taxon>Allomimiviridae</taxon>
        <taxon>Oceanusvirus</taxon>
        <taxon>Oceanusvirus kaneohense</taxon>
    </lineage>
</organism>
<evidence type="ECO:0000256" key="7">
    <source>
        <dbReference type="ARBA" id="ARBA00023136"/>
    </source>
</evidence>
<feature type="domain" description="RING-type" evidence="9">
    <location>
        <begin position="24"/>
        <end position="65"/>
    </location>
</feature>
<evidence type="ECO:0000256" key="8">
    <source>
        <dbReference type="PROSITE-ProRule" id="PRU00175"/>
    </source>
</evidence>
<dbReference type="InterPro" id="IPR013083">
    <property type="entry name" value="Znf_RING/FYVE/PHD"/>
</dbReference>
<keyword evidence="2" id="KW-0812">Transmembrane</keyword>
<dbReference type="PANTHER" id="PTHR46539">
    <property type="entry name" value="E3 UBIQUITIN-PROTEIN LIGASE ATL42"/>
    <property type="match status" value="1"/>
</dbReference>
<protein>
    <submittedName>
        <fullName evidence="10">RING finger domain-containing protein</fullName>
    </submittedName>
</protein>
<keyword evidence="5" id="KW-0862">Zinc</keyword>
<evidence type="ECO:0000313" key="11">
    <source>
        <dbReference type="Proteomes" id="UP000244773"/>
    </source>
</evidence>
<dbReference type="GO" id="GO:0008270">
    <property type="term" value="F:zinc ion binding"/>
    <property type="evidence" value="ECO:0007669"/>
    <property type="project" value="UniProtKB-KW"/>
</dbReference>
<accession>A0A2P0VP47</accession>
<evidence type="ECO:0000256" key="1">
    <source>
        <dbReference type="ARBA" id="ARBA00004370"/>
    </source>
</evidence>
<evidence type="ECO:0000256" key="6">
    <source>
        <dbReference type="ARBA" id="ARBA00022989"/>
    </source>
</evidence>
<keyword evidence="7" id="KW-0472">Membrane</keyword>
<dbReference type="GO" id="GO:0016020">
    <property type="term" value="C:membrane"/>
    <property type="evidence" value="ECO:0007669"/>
    <property type="project" value="UniProtKB-SubCell"/>
</dbReference>
<dbReference type="UniPathway" id="UPA00143"/>
<dbReference type="InterPro" id="IPR017907">
    <property type="entry name" value="Znf_RING_CS"/>
</dbReference>
<keyword evidence="6" id="KW-1133">Transmembrane helix</keyword>
<evidence type="ECO:0000259" key="9">
    <source>
        <dbReference type="PROSITE" id="PS50089"/>
    </source>
</evidence>
<dbReference type="PROSITE" id="PS00518">
    <property type="entry name" value="ZF_RING_1"/>
    <property type="match status" value="1"/>
</dbReference>
<evidence type="ECO:0000256" key="2">
    <source>
        <dbReference type="ARBA" id="ARBA00022692"/>
    </source>
</evidence>
<evidence type="ECO:0000256" key="3">
    <source>
        <dbReference type="ARBA" id="ARBA00022723"/>
    </source>
</evidence>
<dbReference type="SUPFAM" id="SSF57850">
    <property type="entry name" value="RING/U-box"/>
    <property type="match status" value="1"/>
</dbReference>
<evidence type="ECO:0000313" key="10">
    <source>
        <dbReference type="EMBL" id="AUF82630.1"/>
    </source>
</evidence>
<comment type="subcellular location">
    <subcellularLocation>
        <location evidence="1">Membrane</location>
    </subcellularLocation>
</comment>
<dbReference type="InterPro" id="IPR001841">
    <property type="entry name" value="Znf_RING"/>
</dbReference>
<keyword evidence="3" id="KW-0479">Metal-binding</keyword>
<sequence>MDYGLDNIDAVASIDHENDVQFDCPICLNSIGQGETSRTTICGHRFCCTCIERWFSSHCYCPLCKTDLGARGGGYVQSEQTSGEGSTEYDSILPLLRSLTGFINTSSTAYTIPIGTSASYTYSRNAARSDETSSPFVPRRHNSHGPFNLEARDSLEAEITRIIDSTKQEIISAIRRRFPI</sequence>